<dbReference type="RefSeq" id="WP_316024476.1">
    <property type="nucleotide sequence ID" value="NZ_JAWDIO010000002.1"/>
</dbReference>
<evidence type="ECO:0000256" key="1">
    <source>
        <dbReference type="ARBA" id="ARBA00023015"/>
    </source>
</evidence>
<keyword evidence="3" id="KW-0804">Transcription</keyword>
<evidence type="ECO:0000313" key="5">
    <source>
        <dbReference type="EMBL" id="MDU0352767.1"/>
    </source>
</evidence>
<dbReference type="SMART" id="SM00342">
    <property type="entry name" value="HTH_ARAC"/>
    <property type="match status" value="1"/>
</dbReference>
<dbReference type="InterPro" id="IPR009057">
    <property type="entry name" value="Homeodomain-like_sf"/>
</dbReference>
<organism evidence="5 6">
    <name type="scientific">Paraglaciecola aquimarina</name>
    <dbReference type="NCBI Taxonomy" id="1235557"/>
    <lineage>
        <taxon>Bacteria</taxon>
        <taxon>Pseudomonadati</taxon>
        <taxon>Pseudomonadota</taxon>
        <taxon>Gammaproteobacteria</taxon>
        <taxon>Alteromonadales</taxon>
        <taxon>Alteromonadaceae</taxon>
        <taxon>Paraglaciecola</taxon>
    </lineage>
</organism>
<dbReference type="SUPFAM" id="SSF51215">
    <property type="entry name" value="Regulatory protein AraC"/>
    <property type="match status" value="1"/>
</dbReference>
<dbReference type="SUPFAM" id="SSF46689">
    <property type="entry name" value="Homeodomain-like"/>
    <property type="match status" value="2"/>
</dbReference>
<reference evidence="5 6" key="1">
    <citation type="submission" date="2023-10" db="EMBL/GenBank/DDBJ databases">
        <title>Glaciecola aquimarina strain GGW-M5 nov., isolated from a coastal seawater.</title>
        <authorList>
            <person name="Bayburt H."/>
            <person name="Kim J.M."/>
            <person name="Choi B.J."/>
            <person name="Jeon C.O."/>
        </authorList>
    </citation>
    <scope>NUCLEOTIDE SEQUENCE [LARGE SCALE GENOMIC DNA]</scope>
    <source>
        <strain evidence="5 6">KCTC 32108</strain>
    </source>
</reference>
<evidence type="ECO:0000313" key="6">
    <source>
        <dbReference type="Proteomes" id="UP001247805"/>
    </source>
</evidence>
<evidence type="ECO:0000256" key="3">
    <source>
        <dbReference type="ARBA" id="ARBA00023163"/>
    </source>
</evidence>
<accession>A0ABU3SS13</accession>
<dbReference type="Gene3D" id="2.60.120.280">
    <property type="entry name" value="Regulatory protein AraC"/>
    <property type="match status" value="1"/>
</dbReference>
<dbReference type="EMBL" id="JAWDIO010000002">
    <property type="protein sequence ID" value="MDU0352767.1"/>
    <property type="molecule type" value="Genomic_DNA"/>
</dbReference>
<dbReference type="InterPro" id="IPR018062">
    <property type="entry name" value="HTH_AraC-typ_CS"/>
</dbReference>
<dbReference type="InterPro" id="IPR003313">
    <property type="entry name" value="AraC-bd"/>
</dbReference>
<dbReference type="Gene3D" id="1.10.10.60">
    <property type="entry name" value="Homeodomain-like"/>
    <property type="match status" value="2"/>
</dbReference>
<dbReference type="PANTHER" id="PTHR43280">
    <property type="entry name" value="ARAC-FAMILY TRANSCRIPTIONAL REGULATOR"/>
    <property type="match status" value="1"/>
</dbReference>
<evidence type="ECO:0000256" key="2">
    <source>
        <dbReference type="ARBA" id="ARBA00023125"/>
    </source>
</evidence>
<keyword evidence="2" id="KW-0238">DNA-binding</keyword>
<dbReference type="PANTHER" id="PTHR43280:SF30">
    <property type="entry name" value="MMSAB OPERON REGULATORY PROTEIN"/>
    <property type="match status" value="1"/>
</dbReference>
<dbReference type="PROSITE" id="PS00041">
    <property type="entry name" value="HTH_ARAC_FAMILY_1"/>
    <property type="match status" value="1"/>
</dbReference>
<dbReference type="CDD" id="cd06986">
    <property type="entry name" value="cupin_MmsR-like_N"/>
    <property type="match status" value="1"/>
</dbReference>
<gene>
    <name evidence="5" type="ORF">RS130_01475</name>
</gene>
<sequence>MNSHIHKNQSEGFPHQRLVILQPAVIQTCKQLAVVNTLFVTHIGSFPSAPAHRVERPQGCIQSILIYCIKGTGWLKINNIKWQIEPGQIILIPAGIEHAYGSNDAQPWSIFWVHFAGVESLPILRSIVRENNRYLVNVSGTTQIKQAFEQLYACIDHHYSDAGLILMSAKLLHLLGLIKLNQRMLPFGGNTEKCTSSMIRDSISYMEQHLHTTLTINELAKRAEVSVPHYCKSFKQVTNRSPVAYFTRLKVRKACDYLYQSTLTVKAIGELLAYTDPYYFSRVFKKFQGCSPENYRKNLVKEGLKNTH</sequence>
<protein>
    <submittedName>
        <fullName evidence="5">AraC family transcriptional regulator</fullName>
    </submittedName>
</protein>
<keyword evidence="6" id="KW-1185">Reference proteome</keyword>
<name>A0ABU3SS13_9ALTE</name>
<dbReference type="Proteomes" id="UP001247805">
    <property type="component" value="Unassembled WGS sequence"/>
</dbReference>
<dbReference type="InterPro" id="IPR037923">
    <property type="entry name" value="HTH-like"/>
</dbReference>
<proteinExistence type="predicted"/>
<comment type="caution">
    <text evidence="5">The sequence shown here is derived from an EMBL/GenBank/DDBJ whole genome shotgun (WGS) entry which is preliminary data.</text>
</comment>
<dbReference type="Pfam" id="PF02311">
    <property type="entry name" value="AraC_binding"/>
    <property type="match status" value="1"/>
</dbReference>
<dbReference type="InterPro" id="IPR018060">
    <property type="entry name" value="HTH_AraC"/>
</dbReference>
<keyword evidence="1" id="KW-0805">Transcription regulation</keyword>
<dbReference type="Pfam" id="PF12833">
    <property type="entry name" value="HTH_18"/>
    <property type="match status" value="1"/>
</dbReference>
<feature type="domain" description="HTH araC/xylS-type" evidence="4">
    <location>
        <begin position="200"/>
        <end position="298"/>
    </location>
</feature>
<evidence type="ECO:0000259" key="4">
    <source>
        <dbReference type="PROSITE" id="PS01124"/>
    </source>
</evidence>
<dbReference type="PROSITE" id="PS01124">
    <property type="entry name" value="HTH_ARAC_FAMILY_2"/>
    <property type="match status" value="1"/>
</dbReference>